<accession>A0A075HLF3</accession>
<dbReference type="GO" id="GO:0016705">
    <property type="term" value="F:oxidoreductase activity, acting on paired donors, with incorporation or reduction of molecular oxygen"/>
    <property type="evidence" value="ECO:0007669"/>
    <property type="project" value="InterPro"/>
</dbReference>
<name>A0A075HLF3_9ARCH</name>
<proteinExistence type="predicted"/>
<organism evidence="3">
    <name type="scientific">uncultured marine thaumarchaeote KM3_76_D06</name>
    <dbReference type="NCBI Taxonomy" id="1456284"/>
    <lineage>
        <taxon>Archaea</taxon>
        <taxon>Nitrososphaerota</taxon>
        <taxon>environmental samples</taxon>
    </lineage>
</organism>
<dbReference type="InterPro" id="IPR011251">
    <property type="entry name" value="Luciferase-like_dom"/>
</dbReference>
<keyword evidence="1" id="KW-0560">Oxidoreductase</keyword>
<dbReference type="PANTHER" id="PTHR43244">
    <property type="match status" value="1"/>
</dbReference>
<dbReference type="InterPro" id="IPR036661">
    <property type="entry name" value="Luciferase-like_sf"/>
</dbReference>
<reference evidence="3" key="1">
    <citation type="journal article" date="2014" name="Genome Biol. Evol.">
        <title>Pangenome evidence for extensive interdomain horizontal transfer affecting lineage core and shell genes in uncultured planktonic thaumarchaeota and euryarchaeota.</title>
        <authorList>
            <person name="Deschamps P."/>
            <person name="Zivanovic Y."/>
            <person name="Moreira D."/>
            <person name="Rodriguez-Valera F."/>
            <person name="Lopez-Garcia P."/>
        </authorList>
    </citation>
    <scope>NUCLEOTIDE SEQUENCE</scope>
</reference>
<protein>
    <submittedName>
        <fullName evidence="3">Luciferase family protein</fullName>
    </submittedName>
</protein>
<evidence type="ECO:0000256" key="1">
    <source>
        <dbReference type="ARBA" id="ARBA00023002"/>
    </source>
</evidence>
<feature type="domain" description="Luciferase-like" evidence="2">
    <location>
        <begin position="29"/>
        <end position="295"/>
    </location>
</feature>
<sequence length="323" mass="36505">MRLSYSLGSLLTVEQVLTCSKKLNKFKPDTVWIPETWGMENFTMLSLASKENNFSKIGSSIINIYSRSPSLIAMGAATVDTISNKRLVLGLGTSSQPLVEDFHGDKFKRPLKRMKEYVEIIRSVLSGKTINYSGEIFSLKNFSLLIKPPRDTLPIYLAAVNQKMVELTWEIADGVIFYLRPKSEIKSTLARMQNQKKIDATLQIITCVNEDSEKAMVRAKKTLAFYVSVGKIYREFLALNGFENETKNIYEEYEKNGLQNNHELVPESMVDELCIAGTSDECKSQLKQFRETGIDLPIIQFNPTDNVEDSFNLVTSTFSEGVD</sequence>
<dbReference type="AlphaFoldDB" id="A0A075HLF3"/>
<dbReference type="EMBL" id="KF901075">
    <property type="protein sequence ID" value="AIF17231.1"/>
    <property type="molecule type" value="Genomic_DNA"/>
</dbReference>
<dbReference type="CDD" id="cd01097">
    <property type="entry name" value="Tetrahydromethanopterin_reductase"/>
    <property type="match status" value="1"/>
</dbReference>
<dbReference type="PANTHER" id="PTHR43244:SF1">
    <property type="entry name" value="5,10-METHYLENETETRAHYDROMETHANOPTERIN REDUCTASE"/>
    <property type="match status" value="1"/>
</dbReference>
<evidence type="ECO:0000259" key="2">
    <source>
        <dbReference type="Pfam" id="PF00296"/>
    </source>
</evidence>
<evidence type="ECO:0000313" key="3">
    <source>
        <dbReference type="EMBL" id="AIF17231.1"/>
    </source>
</evidence>
<dbReference type="InterPro" id="IPR050564">
    <property type="entry name" value="F420-G6PD/mer"/>
</dbReference>
<dbReference type="Gene3D" id="3.20.20.30">
    <property type="entry name" value="Luciferase-like domain"/>
    <property type="match status" value="1"/>
</dbReference>
<dbReference type="Pfam" id="PF00296">
    <property type="entry name" value="Bac_luciferase"/>
    <property type="match status" value="1"/>
</dbReference>
<dbReference type="SUPFAM" id="SSF51679">
    <property type="entry name" value="Bacterial luciferase-like"/>
    <property type="match status" value="1"/>
</dbReference>